<reference evidence="2 3" key="1">
    <citation type="submission" date="2019-04" db="EMBL/GenBank/DDBJ databases">
        <title>Chromosome genome assembly for Takifugu flavidus.</title>
        <authorList>
            <person name="Xiao S."/>
        </authorList>
    </citation>
    <scope>NUCLEOTIDE SEQUENCE [LARGE SCALE GENOMIC DNA]</scope>
    <source>
        <strain evidence="2">HTHZ2018</strain>
        <tissue evidence="2">Muscle</tissue>
    </source>
</reference>
<proteinExistence type="predicted"/>
<organism evidence="2 3">
    <name type="scientific">Takifugu flavidus</name>
    <name type="common">sansaifugu</name>
    <dbReference type="NCBI Taxonomy" id="433684"/>
    <lineage>
        <taxon>Eukaryota</taxon>
        <taxon>Metazoa</taxon>
        <taxon>Chordata</taxon>
        <taxon>Craniata</taxon>
        <taxon>Vertebrata</taxon>
        <taxon>Euteleostomi</taxon>
        <taxon>Actinopterygii</taxon>
        <taxon>Neopterygii</taxon>
        <taxon>Teleostei</taxon>
        <taxon>Neoteleostei</taxon>
        <taxon>Acanthomorphata</taxon>
        <taxon>Eupercaria</taxon>
        <taxon>Tetraodontiformes</taxon>
        <taxon>Tetradontoidea</taxon>
        <taxon>Tetraodontidae</taxon>
        <taxon>Takifugu</taxon>
    </lineage>
</organism>
<evidence type="ECO:0000313" key="2">
    <source>
        <dbReference type="EMBL" id="TWW53522.1"/>
    </source>
</evidence>
<protein>
    <submittedName>
        <fullName evidence="2">Uncharacterized protein</fullName>
    </submittedName>
</protein>
<feature type="signal peptide" evidence="1">
    <location>
        <begin position="1"/>
        <end position="21"/>
    </location>
</feature>
<dbReference type="EMBL" id="RHFK02000661">
    <property type="protein sequence ID" value="TWW53522.1"/>
    <property type="molecule type" value="Genomic_DNA"/>
</dbReference>
<dbReference type="AlphaFoldDB" id="A0A5C6MED9"/>
<keyword evidence="3" id="KW-1185">Reference proteome</keyword>
<comment type="caution">
    <text evidence="2">The sequence shown here is derived from an EMBL/GenBank/DDBJ whole genome shotgun (WGS) entry which is preliminary data.</text>
</comment>
<accession>A0A5C6MED9</accession>
<name>A0A5C6MED9_9TELE</name>
<feature type="chain" id="PRO_5022713375" evidence="1">
    <location>
        <begin position="22"/>
        <end position="161"/>
    </location>
</feature>
<dbReference type="Proteomes" id="UP000324091">
    <property type="component" value="Unassembled WGS sequence"/>
</dbReference>
<evidence type="ECO:0000313" key="3">
    <source>
        <dbReference type="Proteomes" id="UP000324091"/>
    </source>
</evidence>
<gene>
    <name evidence="2" type="ORF">D4764_0116890</name>
</gene>
<sequence>MLHHMIGGLAALILLSRLSQNEDVPHKIPVRVVNQGDNVTLTCPASADNEQLFEVGSVSVDALVESCSSVLNRLKFQEIFGSYQEQRVSEVSDGRDGADGETEDRSGATAAAVEVIQRRWVLGVREDGTLEEHRAFSRGRIIGMSRGDTITFGFGDKIRHK</sequence>
<evidence type="ECO:0000256" key="1">
    <source>
        <dbReference type="SAM" id="SignalP"/>
    </source>
</evidence>
<keyword evidence="1" id="KW-0732">Signal</keyword>